<keyword evidence="8" id="KW-1185">Reference proteome</keyword>
<evidence type="ECO:0000256" key="1">
    <source>
        <dbReference type="ARBA" id="ARBA00004141"/>
    </source>
</evidence>
<evidence type="ECO:0000256" key="6">
    <source>
        <dbReference type="SAM" id="Phobius"/>
    </source>
</evidence>
<dbReference type="RefSeq" id="XP_028026760.1">
    <property type="nucleotide sequence ID" value="XM_028170959.1"/>
</dbReference>
<evidence type="ECO:0000313" key="8">
    <source>
        <dbReference type="Proteomes" id="UP000504629"/>
    </source>
</evidence>
<feature type="transmembrane region" description="Helical" evidence="6">
    <location>
        <begin position="133"/>
        <end position="156"/>
    </location>
</feature>
<dbReference type="AlphaFoldDB" id="A0A6J2JB87"/>
<dbReference type="GO" id="GO:0005774">
    <property type="term" value="C:vacuolar membrane"/>
    <property type="evidence" value="ECO:0007669"/>
    <property type="project" value="TreeGrafter"/>
</dbReference>
<evidence type="ECO:0000313" key="10">
    <source>
        <dbReference type="RefSeq" id="XP_028026760.1"/>
    </source>
</evidence>
<dbReference type="Proteomes" id="UP000504629">
    <property type="component" value="Unplaced"/>
</dbReference>
<feature type="transmembrane region" description="Helical" evidence="6">
    <location>
        <begin position="386"/>
        <end position="406"/>
    </location>
</feature>
<sequence>MDENKAETMYLRAVPDDVNGEAKDSAAEENYDPHEHRQLPKPTNNIETLIHLLKCSLGTGILAMPQAFARAGLVTGIVFTVLIGVLVTHCLHVLVRSQYAACKHLRVPLLSYPASMAAALEVGPAPFRRLARPASITVDIFLVVYQLGICCVYIVFIADNIKKIVDPFYAMAVELHMLIILCPLIVFNLIPSLKLLAPFSAVANVLTFIGLGIVVYYLATGKKSHQPLDLWGSLETFPLFFGTVLFALTAVGVVIALENNMKTPKAFGSPCGVLNSGMALIVLLYVTVGAMGYIYCVSKCSDSITLDLPSGPLATSVIVMFAVAIFISYGLHCFVPVDVVWRGYVEPRLRAAATPPARLVLAEYVLRVLLCLLTFVLAVSVPRLGLFISLFGALCLSALGICFPAIMEACVKFPHDLKPIWLLKDVLLFLVGIVGLVAGTYTALQAIFRSFQSTSPLHA</sequence>
<name>A0A6J2JB87_BOMMA</name>
<proteinExistence type="predicted"/>
<feature type="transmembrane region" description="Helical" evidence="6">
    <location>
        <begin position="317"/>
        <end position="337"/>
    </location>
</feature>
<evidence type="ECO:0000256" key="4">
    <source>
        <dbReference type="ARBA" id="ARBA00023136"/>
    </source>
</evidence>
<accession>A0A6J2JB87</accession>
<feature type="region of interest" description="Disordered" evidence="5">
    <location>
        <begin position="16"/>
        <end position="40"/>
    </location>
</feature>
<keyword evidence="2 6" id="KW-0812">Transmembrane</keyword>
<feature type="transmembrane region" description="Helical" evidence="6">
    <location>
        <begin position="73"/>
        <end position="95"/>
    </location>
</feature>
<dbReference type="RefSeq" id="XP_028026759.1">
    <property type="nucleotide sequence ID" value="XM_028170958.1"/>
</dbReference>
<dbReference type="PANTHER" id="PTHR22950">
    <property type="entry name" value="AMINO ACID TRANSPORTER"/>
    <property type="match status" value="1"/>
</dbReference>
<evidence type="ECO:0000259" key="7">
    <source>
        <dbReference type="Pfam" id="PF01490"/>
    </source>
</evidence>
<protein>
    <submittedName>
        <fullName evidence="9 10">Proton-coupled amino acid transporter-like protein CG1139</fullName>
    </submittedName>
</protein>
<dbReference type="SMR" id="A0A6J2JB87"/>
<feature type="domain" description="Amino acid transporter transmembrane" evidence="7">
    <location>
        <begin position="43"/>
        <end position="443"/>
    </location>
</feature>
<evidence type="ECO:0000256" key="3">
    <source>
        <dbReference type="ARBA" id="ARBA00022989"/>
    </source>
</evidence>
<keyword evidence="3 6" id="KW-1133">Transmembrane helix</keyword>
<dbReference type="GeneID" id="114240427"/>
<organism evidence="8 10">
    <name type="scientific">Bombyx mandarina</name>
    <name type="common">Wild silk moth</name>
    <name type="synonym">Wild silkworm</name>
    <dbReference type="NCBI Taxonomy" id="7092"/>
    <lineage>
        <taxon>Eukaryota</taxon>
        <taxon>Metazoa</taxon>
        <taxon>Ecdysozoa</taxon>
        <taxon>Arthropoda</taxon>
        <taxon>Hexapoda</taxon>
        <taxon>Insecta</taxon>
        <taxon>Pterygota</taxon>
        <taxon>Neoptera</taxon>
        <taxon>Endopterygota</taxon>
        <taxon>Lepidoptera</taxon>
        <taxon>Glossata</taxon>
        <taxon>Ditrysia</taxon>
        <taxon>Bombycoidea</taxon>
        <taxon>Bombycidae</taxon>
        <taxon>Bombycinae</taxon>
        <taxon>Bombyx</taxon>
    </lineage>
</organism>
<keyword evidence="4 6" id="KW-0472">Membrane</keyword>
<dbReference type="InterPro" id="IPR013057">
    <property type="entry name" value="AA_transpt_TM"/>
</dbReference>
<evidence type="ECO:0000256" key="2">
    <source>
        <dbReference type="ARBA" id="ARBA00022692"/>
    </source>
</evidence>
<reference evidence="9 10" key="1">
    <citation type="submission" date="2025-04" db="UniProtKB">
        <authorList>
            <consortium name="RefSeq"/>
        </authorList>
    </citation>
    <scope>IDENTIFICATION</scope>
    <source>
        <tissue evidence="9 10">Silk gland</tissue>
    </source>
</reference>
<feature type="compositionally biased region" description="Basic and acidic residues" evidence="5">
    <location>
        <begin position="20"/>
        <end position="38"/>
    </location>
</feature>
<feature type="transmembrane region" description="Helical" evidence="6">
    <location>
        <begin position="426"/>
        <end position="448"/>
    </location>
</feature>
<feature type="transmembrane region" description="Helical" evidence="6">
    <location>
        <begin position="357"/>
        <end position="379"/>
    </location>
</feature>
<dbReference type="PANTHER" id="PTHR22950:SF340">
    <property type="entry name" value="AMINO ACID TRANSPORTER TRANSMEMBRANE DOMAIN-CONTAINING PROTEIN-RELATED"/>
    <property type="match status" value="1"/>
</dbReference>
<dbReference type="KEGG" id="bman:114240427"/>
<evidence type="ECO:0000313" key="9">
    <source>
        <dbReference type="RefSeq" id="XP_028026759.1"/>
    </source>
</evidence>
<comment type="subcellular location">
    <subcellularLocation>
        <location evidence="1">Membrane</location>
        <topology evidence="1">Multi-pass membrane protein</topology>
    </subcellularLocation>
</comment>
<dbReference type="GO" id="GO:0015179">
    <property type="term" value="F:L-amino acid transmembrane transporter activity"/>
    <property type="evidence" value="ECO:0007669"/>
    <property type="project" value="TreeGrafter"/>
</dbReference>
<feature type="transmembrane region" description="Helical" evidence="6">
    <location>
        <begin position="239"/>
        <end position="257"/>
    </location>
</feature>
<feature type="transmembrane region" description="Helical" evidence="6">
    <location>
        <begin position="196"/>
        <end position="219"/>
    </location>
</feature>
<evidence type="ECO:0000256" key="5">
    <source>
        <dbReference type="SAM" id="MobiDB-lite"/>
    </source>
</evidence>
<dbReference type="Pfam" id="PF01490">
    <property type="entry name" value="Aa_trans"/>
    <property type="match status" value="1"/>
</dbReference>
<gene>
    <name evidence="9 10" type="primary">LOC114240427</name>
</gene>
<feature type="transmembrane region" description="Helical" evidence="6">
    <location>
        <begin position="168"/>
        <end position="190"/>
    </location>
</feature>
<dbReference type="OrthoDB" id="1684102at2759"/>
<feature type="transmembrane region" description="Helical" evidence="6">
    <location>
        <begin position="277"/>
        <end position="296"/>
    </location>
</feature>